<sequence>MSASGPAAASPSSLSFTTPPLIPCEKLVGAANYAGWVASVELWFEGQGRQDHLLKQYKNIPTKDQASWKQVDASLCSVLWYSIDAKLQA</sequence>
<accession>A0A2K3K3M5</accession>
<reference evidence="1 2" key="2">
    <citation type="journal article" date="2017" name="Front. Plant Sci.">
        <title>Gene Classification and Mining of Molecular Markers Useful in Red Clover (Trifolium pratense) Breeding.</title>
        <authorList>
            <person name="Istvanek J."/>
            <person name="Dluhosova J."/>
            <person name="Dluhos P."/>
            <person name="Patkova L."/>
            <person name="Nedelnik J."/>
            <person name="Repkova J."/>
        </authorList>
    </citation>
    <scope>NUCLEOTIDE SEQUENCE [LARGE SCALE GENOMIC DNA]</scope>
    <source>
        <strain evidence="2">cv. Tatra</strain>
        <tissue evidence="1">Young leaves</tissue>
    </source>
</reference>
<protein>
    <recommendedName>
        <fullName evidence="3">Retrotransposon Copia-like N-terminal domain-containing protein</fullName>
    </recommendedName>
</protein>
<evidence type="ECO:0008006" key="3">
    <source>
        <dbReference type="Google" id="ProtNLM"/>
    </source>
</evidence>
<dbReference type="AlphaFoldDB" id="A0A2K3K3M5"/>
<dbReference type="ExpressionAtlas" id="A0A2K3K3M5">
    <property type="expression patterns" value="baseline"/>
</dbReference>
<evidence type="ECO:0000313" key="2">
    <source>
        <dbReference type="Proteomes" id="UP000236291"/>
    </source>
</evidence>
<organism evidence="1 2">
    <name type="scientific">Trifolium pratense</name>
    <name type="common">Red clover</name>
    <dbReference type="NCBI Taxonomy" id="57577"/>
    <lineage>
        <taxon>Eukaryota</taxon>
        <taxon>Viridiplantae</taxon>
        <taxon>Streptophyta</taxon>
        <taxon>Embryophyta</taxon>
        <taxon>Tracheophyta</taxon>
        <taxon>Spermatophyta</taxon>
        <taxon>Magnoliopsida</taxon>
        <taxon>eudicotyledons</taxon>
        <taxon>Gunneridae</taxon>
        <taxon>Pentapetalae</taxon>
        <taxon>rosids</taxon>
        <taxon>fabids</taxon>
        <taxon>Fabales</taxon>
        <taxon>Fabaceae</taxon>
        <taxon>Papilionoideae</taxon>
        <taxon>50 kb inversion clade</taxon>
        <taxon>NPAAA clade</taxon>
        <taxon>Hologalegina</taxon>
        <taxon>IRL clade</taxon>
        <taxon>Trifolieae</taxon>
        <taxon>Trifolium</taxon>
    </lineage>
</organism>
<proteinExistence type="predicted"/>
<evidence type="ECO:0000313" key="1">
    <source>
        <dbReference type="EMBL" id="PNX60884.1"/>
    </source>
</evidence>
<gene>
    <name evidence="1" type="ORF">L195_g060398</name>
</gene>
<dbReference type="Proteomes" id="UP000236291">
    <property type="component" value="Unassembled WGS sequence"/>
</dbReference>
<comment type="caution">
    <text evidence="1">The sequence shown here is derived from an EMBL/GenBank/DDBJ whole genome shotgun (WGS) entry which is preliminary data.</text>
</comment>
<dbReference type="EMBL" id="ASHM01138881">
    <property type="protein sequence ID" value="PNX60884.1"/>
    <property type="molecule type" value="Genomic_DNA"/>
</dbReference>
<reference evidence="1 2" key="1">
    <citation type="journal article" date="2014" name="Am. J. Bot.">
        <title>Genome assembly and annotation for red clover (Trifolium pratense; Fabaceae).</title>
        <authorList>
            <person name="Istvanek J."/>
            <person name="Jaros M."/>
            <person name="Krenek A."/>
            <person name="Repkova J."/>
        </authorList>
    </citation>
    <scope>NUCLEOTIDE SEQUENCE [LARGE SCALE GENOMIC DNA]</scope>
    <source>
        <strain evidence="2">cv. Tatra</strain>
        <tissue evidence="1">Young leaves</tissue>
    </source>
</reference>
<name>A0A2K3K3M5_TRIPR</name>